<accession>A0A9D2LHU0</accession>
<dbReference type="InterPro" id="IPR027417">
    <property type="entry name" value="P-loop_NTPase"/>
</dbReference>
<evidence type="ECO:0000256" key="2">
    <source>
        <dbReference type="ARBA" id="ARBA00022840"/>
    </source>
</evidence>
<dbReference type="CDD" id="cd00267">
    <property type="entry name" value="ABC_ATPase"/>
    <property type="match status" value="1"/>
</dbReference>
<organism evidence="3 4">
    <name type="scientific">Candidatus Oscillibacter excrementigallinarum</name>
    <dbReference type="NCBI Taxonomy" id="2838716"/>
    <lineage>
        <taxon>Bacteria</taxon>
        <taxon>Bacillati</taxon>
        <taxon>Bacillota</taxon>
        <taxon>Clostridia</taxon>
        <taxon>Eubacteriales</taxon>
        <taxon>Oscillospiraceae</taxon>
        <taxon>Oscillibacter</taxon>
    </lineage>
</organism>
<dbReference type="SUPFAM" id="SSF52540">
    <property type="entry name" value="P-loop containing nucleoside triphosphate hydrolases"/>
    <property type="match status" value="2"/>
</dbReference>
<protein>
    <recommendedName>
        <fullName evidence="5">ABC transporter domain-containing protein</fullName>
    </recommendedName>
</protein>
<evidence type="ECO:0000313" key="4">
    <source>
        <dbReference type="Proteomes" id="UP000823824"/>
    </source>
</evidence>
<dbReference type="PANTHER" id="PTHR43790">
    <property type="entry name" value="CARBOHYDRATE TRANSPORT ATP-BINDING PROTEIN MG119-RELATED"/>
    <property type="match status" value="1"/>
</dbReference>
<dbReference type="PANTHER" id="PTHR43790:SF8">
    <property type="entry name" value="SUGAR ABC TRANSPORTER ATP-BINDING PROTEIN"/>
    <property type="match status" value="1"/>
</dbReference>
<sequence length="475" mass="55731">MKEELIRVENGCFRREEDLYRFEISISRGECIGVYVDDHFTSGTAYLDLFKGNTHLEQGRAFSCGRRVGPLELERWIVQNARIVNLHRFHSQELTVRDFLLALDRPVSRRQRRGAVQRLYGPECRAVRAQMELDVPLEGRLVDLSLLDYYRLCIFRVWFWQGELLVLDRITEILRQRDVEKLMDCVQLLLRQGTAVFLLDLDETFLYRYCDRIDIVRSRRTCYRLYPEEYGDQLYAVLGWKPRDRGAEHTERHWGNKQVLRLEGLSFPEMAPLTCQIHSGEIAYFRDENYTAAARLRACFLDGKGWLSGELWLNGQPQTYAEMARRLGTEIGIQTERPDRPGGVLFDNLTALDNLAISLLPKAGQRLVRRRITENILEEASKWFPREDLLRPLRTWTLPARLRFSYYKWYLLNPQLLICFFPFSGQETAHHELIIDLLVACAERGMAIWVISSGIDAICKKTENQEFLKRLRTIN</sequence>
<dbReference type="GO" id="GO:0005524">
    <property type="term" value="F:ATP binding"/>
    <property type="evidence" value="ECO:0007669"/>
    <property type="project" value="UniProtKB-KW"/>
</dbReference>
<evidence type="ECO:0008006" key="5">
    <source>
        <dbReference type="Google" id="ProtNLM"/>
    </source>
</evidence>
<dbReference type="Gene3D" id="3.40.50.300">
    <property type="entry name" value="P-loop containing nucleotide triphosphate hydrolases"/>
    <property type="match status" value="1"/>
</dbReference>
<dbReference type="AlphaFoldDB" id="A0A9D2LHU0"/>
<comment type="caution">
    <text evidence="3">The sequence shown here is derived from an EMBL/GenBank/DDBJ whole genome shotgun (WGS) entry which is preliminary data.</text>
</comment>
<keyword evidence="1" id="KW-0547">Nucleotide-binding</keyword>
<name>A0A9D2LHU0_9FIRM</name>
<dbReference type="Proteomes" id="UP000823824">
    <property type="component" value="Unassembled WGS sequence"/>
</dbReference>
<gene>
    <name evidence="3" type="ORF">H9787_04135</name>
</gene>
<dbReference type="EMBL" id="DWZJ01000031">
    <property type="protein sequence ID" value="HJB12879.1"/>
    <property type="molecule type" value="Genomic_DNA"/>
</dbReference>
<proteinExistence type="predicted"/>
<dbReference type="InterPro" id="IPR050107">
    <property type="entry name" value="ABC_carbohydrate_import_ATPase"/>
</dbReference>
<evidence type="ECO:0000313" key="3">
    <source>
        <dbReference type="EMBL" id="HJB12879.1"/>
    </source>
</evidence>
<reference evidence="3" key="1">
    <citation type="journal article" date="2021" name="PeerJ">
        <title>Extensive microbial diversity within the chicken gut microbiome revealed by metagenomics and culture.</title>
        <authorList>
            <person name="Gilroy R."/>
            <person name="Ravi A."/>
            <person name="Getino M."/>
            <person name="Pursley I."/>
            <person name="Horton D.L."/>
            <person name="Alikhan N.F."/>
            <person name="Baker D."/>
            <person name="Gharbi K."/>
            <person name="Hall N."/>
            <person name="Watson M."/>
            <person name="Adriaenssens E.M."/>
            <person name="Foster-Nyarko E."/>
            <person name="Jarju S."/>
            <person name="Secka A."/>
            <person name="Antonio M."/>
            <person name="Oren A."/>
            <person name="Chaudhuri R.R."/>
            <person name="La Ragione R."/>
            <person name="Hildebrand F."/>
            <person name="Pallen M.J."/>
        </authorList>
    </citation>
    <scope>NUCLEOTIDE SEQUENCE</scope>
    <source>
        <strain evidence="3">ChiBcec18-1249</strain>
    </source>
</reference>
<reference evidence="3" key="2">
    <citation type="submission" date="2021-04" db="EMBL/GenBank/DDBJ databases">
        <authorList>
            <person name="Gilroy R."/>
        </authorList>
    </citation>
    <scope>NUCLEOTIDE SEQUENCE</scope>
    <source>
        <strain evidence="3">ChiBcec18-1249</strain>
    </source>
</reference>
<keyword evidence="2" id="KW-0067">ATP-binding</keyword>
<evidence type="ECO:0000256" key="1">
    <source>
        <dbReference type="ARBA" id="ARBA00022741"/>
    </source>
</evidence>